<protein>
    <submittedName>
        <fullName evidence="2">Uncharacterized protein</fullName>
    </submittedName>
</protein>
<organism evidence="2 3">
    <name type="scientific">Oecophyllibacter saccharovorans</name>
    <dbReference type="NCBI Taxonomy" id="2558360"/>
    <lineage>
        <taxon>Bacteria</taxon>
        <taxon>Pseudomonadati</taxon>
        <taxon>Pseudomonadota</taxon>
        <taxon>Alphaproteobacteria</taxon>
        <taxon>Acetobacterales</taxon>
        <taxon>Acetobacteraceae</taxon>
        <taxon>Oecophyllibacter</taxon>
    </lineage>
</organism>
<dbReference type="EMBL" id="SORZ01000002">
    <property type="protein sequence ID" value="TPW34533.1"/>
    <property type="molecule type" value="Genomic_DNA"/>
</dbReference>
<feature type="region of interest" description="Disordered" evidence="1">
    <location>
        <begin position="258"/>
        <end position="300"/>
    </location>
</feature>
<name>A0A506UN29_9PROT</name>
<evidence type="ECO:0000313" key="3">
    <source>
        <dbReference type="Proteomes" id="UP000315037"/>
    </source>
</evidence>
<comment type="caution">
    <text evidence="2">The sequence shown here is derived from an EMBL/GenBank/DDBJ whole genome shotgun (WGS) entry which is preliminary data.</text>
</comment>
<dbReference type="AlphaFoldDB" id="A0A506UN29"/>
<proteinExistence type="predicted"/>
<evidence type="ECO:0000256" key="1">
    <source>
        <dbReference type="SAM" id="MobiDB-lite"/>
    </source>
</evidence>
<sequence>MIDLTAGAHVMMLDAGVFCVYHAPGQQPPGPTGLPGVRINRAPGVEADVVDIATFAPDGWLGATNGAALVRVHKGPAGVLITTYQDPQYPHPAPRLQVMRLIGGVFDDEAAASHTAAGEAGPQEIAAHVQQHGDIGAAIGSWLGEPGSTLWIEGFSITPEGALGPDCLEYQAVLGKKWLSPWAEGGEFCGSRGMALPILGLRARLKGDKAEGWRLRLTATFTDGTRLGPVEGVEEGLEAPSLAPLEAFLLELLPPDGSAASESVTETAALGTKAKAGQKAAPASKTGQRARKTTRKGSAS</sequence>
<accession>A0A506UN29</accession>
<reference evidence="2 3" key="1">
    <citation type="submission" date="2019-03" db="EMBL/GenBank/DDBJ databases">
        <title>The complete genome sequence of Neokomagataea sp. Jb2 NBRC113641.</title>
        <authorList>
            <person name="Chua K.-O."/>
            <person name="Chan K.-G."/>
            <person name="See-Too W.-S."/>
        </authorList>
    </citation>
    <scope>NUCLEOTIDE SEQUENCE [LARGE SCALE GENOMIC DNA]</scope>
    <source>
        <strain evidence="2 3">Jb2</strain>
    </source>
</reference>
<evidence type="ECO:0000313" key="2">
    <source>
        <dbReference type="EMBL" id="TPW34533.1"/>
    </source>
</evidence>
<feature type="compositionally biased region" description="Low complexity" evidence="1">
    <location>
        <begin position="258"/>
        <end position="269"/>
    </location>
</feature>
<dbReference type="Proteomes" id="UP000315037">
    <property type="component" value="Unassembled WGS sequence"/>
</dbReference>
<feature type="compositionally biased region" description="Basic residues" evidence="1">
    <location>
        <begin position="288"/>
        <end position="300"/>
    </location>
</feature>
<gene>
    <name evidence="2" type="ORF">E3202_05800</name>
</gene>
<keyword evidence="3" id="KW-1185">Reference proteome</keyword>